<dbReference type="EMBL" id="RDFA01000006">
    <property type="protein sequence ID" value="RXK47441.1"/>
    <property type="molecule type" value="Genomic_DNA"/>
</dbReference>
<dbReference type="AlphaFoldDB" id="A0A498L1K5"/>
<dbReference type="Proteomes" id="UP000289691">
    <property type="component" value="Unassembled WGS sequence"/>
</dbReference>
<organism evidence="1 2">
    <name type="scientific">Halorientalis pallida</name>
    <dbReference type="NCBI Taxonomy" id="2479928"/>
    <lineage>
        <taxon>Archaea</taxon>
        <taxon>Methanobacteriati</taxon>
        <taxon>Methanobacteriota</taxon>
        <taxon>Stenosarchaea group</taxon>
        <taxon>Halobacteria</taxon>
        <taxon>Halobacteriales</taxon>
        <taxon>Haloarculaceae</taxon>
        <taxon>Halorientalis</taxon>
    </lineage>
</organism>
<keyword evidence="2" id="KW-1185">Reference proteome</keyword>
<dbReference type="Gene3D" id="2.115.10.20">
    <property type="entry name" value="Glycosyl hydrolase domain, family 43"/>
    <property type="match status" value="1"/>
</dbReference>
<evidence type="ECO:0000313" key="1">
    <source>
        <dbReference type="EMBL" id="RXK47441.1"/>
    </source>
</evidence>
<reference evidence="1 2" key="1">
    <citation type="submission" date="2019-01" db="EMBL/GenBank/DDBJ databases">
        <title>Halorientalis sp. F13-25 a new haloarchaeum isolated from hypersaline water.</title>
        <authorList>
            <person name="Ana D.-V."/>
            <person name="Cristina S.-P."/>
            <person name="Antonio V."/>
        </authorList>
    </citation>
    <scope>NUCLEOTIDE SEQUENCE [LARGE SCALE GENOMIC DNA]</scope>
    <source>
        <strain evidence="1 2">F13-25</strain>
    </source>
</reference>
<evidence type="ECO:0008006" key="3">
    <source>
        <dbReference type="Google" id="ProtNLM"/>
    </source>
</evidence>
<accession>A0A498L1K5</accession>
<dbReference type="InterPro" id="IPR023296">
    <property type="entry name" value="Glyco_hydro_beta-prop_sf"/>
</dbReference>
<dbReference type="RefSeq" id="WP_129070144.1">
    <property type="nucleotide sequence ID" value="NZ_RDFA01000006.1"/>
</dbReference>
<protein>
    <recommendedName>
        <fullName evidence="3">Glycosyl hydrolases family 43</fullName>
    </recommendedName>
</protein>
<sequence>MWSSSKHDANPLITPYQNPAAEYEQYQPAVVRVDGDYFMFVKSDELDQNRRRFRLWRSTDGIEWRLTDTTFGPADGSLSVNEIHHPVFVYEASENRYHLYYRADGGEDGGSIGHAVGEHPTKLRDDGRSPALTSEELEEKFGGACRNPQLTDMVSIGSTNVYYGFYWTKGWADPDAGDSHCVLFCAVGDHGDLRPRGVISTADAFPRSGTIIGNVSVFAADDQYCLTAMVGRLLENEPDQRETYAMVGDGFEFVPVSGRVLDTGPPGTWEEKWVYGGSWLKDNRTHDTVQNIDGRARFYYNGQDTADNNGSIGLAEFDDIPSLDRLTEINAWSQSIPLQAGSNTIALPTDTKAVRLVVEYRTADGDEVTTALSTADAQGNNVKTGISGITGSGQQTKRGAVARLGTETSATLTITPKSAKDEIAAATVIGYRSFVAPDVR</sequence>
<gene>
    <name evidence="1" type="ORF">EAF64_16840</name>
</gene>
<evidence type="ECO:0000313" key="2">
    <source>
        <dbReference type="Proteomes" id="UP000289691"/>
    </source>
</evidence>
<dbReference type="SUPFAM" id="SSF75005">
    <property type="entry name" value="Arabinanase/levansucrase/invertase"/>
    <property type="match status" value="1"/>
</dbReference>
<proteinExistence type="predicted"/>
<comment type="caution">
    <text evidence="1">The sequence shown here is derived from an EMBL/GenBank/DDBJ whole genome shotgun (WGS) entry which is preliminary data.</text>
</comment>
<name>A0A498L1K5_9EURY</name>